<dbReference type="EMBL" id="NOVD01000014">
    <property type="protein sequence ID" value="PCK25697.1"/>
    <property type="molecule type" value="Genomic_DNA"/>
</dbReference>
<feature type="transmembrane region" description="Helical" evidence="5">
    <location>
        <begin position="309"/>
        <end position="333"/>
    </location>
</feature>
<evidence type="ECO:0000256" key="4">
    <source>
        <dbReference type="ARBA" id="ARBA00023136"/>
    </source>
</evidence>
<dbReference type="CDD" id="cd17474">
    <property type="entry name" value="MFS_YfmO_like"/>
    <property type="match status" value="1"/>
</dbReference>
<evidence type="ECO:0000313" key="8">
    <source>
        <dbReference type="Proteomes" id="UP000230886"/>
    </source>
</evidence>
<dbReference type="InterPro" id="IPR053200">
    <property type="entry name" value="YfmO-like"/>
</dbReference>
<feature type="transmembrane region" description="Helical" evidence="5">
    <location>
        <begin position="345"/>
        <end position="362"/>
    </location>
</feature>
<accession>A0A2A5J8Z4</accession>
<feature type="transmembrane region" description="Helical" evidence="5">
    <location>
        <begin position="374"/>
        <end position="391"/>
    </location>
</feature>
<gene>
    <name evidence="7" type="ORF">CHR55_19450</name>
</gene>
<dbReference type="Gene3D" id="1.20.1250.20">
    <property type="entry name" value="MFS general substrate transporter like domains"/>
    <property type="match status" value="1"/>
</dbReference>
<evidence type="ECO:0000256" key="5">
    <source>
        <dbReference type="SAM" id="Phobius"/>
    </source>
</evidence>
<feature type="transmembrane region" description="Helical" evidence="5">
    <location>
        <begin position="26"/>
        <end position="44"/>
    </location>
</feature>
<organism evidence="7 8">
    <name type="scientific">Rhodococcus qingshengii</name>
    <dbReference type="NCBI Taxonomy" id="334542"/>
    <lineage>
        <taxon>Bacteria</taxon>
        <taxon>Bacillati</taxon>
        <taxon>Actinomycetota</taxon>
        <taxon>Actinomycetes</taxon>
        <taxon>Mycobacteriales</taxon>
        <taxon>Nocardiaceae</taxon>
        <taxon>Rhodococcus</taxon>
        <taxon>Rhodococcus erythropolis group</taxon>
    </lineage>
</organism>
<keyword evidence="2 5" id="KW-0812">Transmembrane</keyword>
<dbReference type="InterPro" id="IPR001958">
    <property type="entry name" value="Tet-R_TetA/multi-R_MdtG-like"/>
</dbReference>
<dbReference type="PANTHER" id="PTHR43683">
    <property type="entry name" value="MULTIDRUG EFFLUX PROTEIN YFMO"/>
    <property type="match status" value="1"/>
</dbReference>
<evidence type="ECO:0000259" key="6">
    <source>
        <dbReference type="PROSITE" id="PS50850"/>
    </source>
</evidence>
<dbReference type="PANTHER" id="PTHR43683:SF1">
    <property type="entry name" value="MULTIDRUG EFFLUX PROTEIN YFMO"/>
    <property type="match status" value="1"/>
</dbReference>
<dbReference type="PRINTS" id="PR01035">
    <property type="entry name" value="TCRTETA"/>
</dbReference>
<feature type="transmembrane region" description="Helical" evidence="5">
    <location>
        <begin position="123"/>
        <end position="143"/>
    </location>
</feature>
<feature type="transmembrane region" description="Helical" evidence="5">
    <location>
        <begin position="251"/>
        <end position="273"/>
    </location>
</feature>
<dbReference type="GO" id="GO:0005886">
    <property type="term" value="C:plasma membrane"/>
    <property type="evidence" value="ECO:0007669"/>
    <property type="project" value="UniProtKB-SubCell"/>
</dbReference>
<keyword evidence="4 5" id="KW-0472">Membrane</keyword>
<evidence type="ECO:0000256" key="1">
    <source>
        <dbReference type="ARBA" id="ARBA00004651"/>
    </source>
</evidence>
<dbReference type="AlphaFoldDB" id="A0A2A5J8Z4"/>
<reference evidence="7 8" key="1">
    <citation type="submission" date="2017-07" db="EMBL/GenBank/DDBJ databases">
        <title>Draft sequence of Rhodococcus enclensis 23b-28.</title>
        <authorList>
            <person name="Besaury L."/>
            <person name="Sancelme M."/>
            <person name="Amato P."/>
            <person name="Lallement A."/>
            <person name="Delort A.-M."/>
        </authorList>
    </citation>
    <scope>NUCLEOTIDE SEQUENCE [LARGE SCALE GENOMIC DNA]</scope>
    <source>
        <strain evidence="7 8">23b-28</strain>
    </source>
</reference>
<feature type="transmembrane region" description="Helical" evidence="5">
    <location>
        <begin position="222"/>
        <end position="245"/>
    </location>
</feature>
<comment type="subcellular location">
    <subcellularLocation>
        <location evidence="1">Cell membrane</location>
        <topology evidence="1">Multi-pass membrane protein</topology>
    </subcellularLocation>
</comment>
<proteinExistence type="predicted"/>
<feature type="transmembrane region" description="Helical" evidence="5">
    <location>
        <begin position="285"/>
        <end position="303"/>
    </location>
</feature>
<feature type="domain" description="Major facilitator superfamily (MFS) profile" evidence="6">
    <location>
        <begin position="26"/>
        <end position="393"/>
    </location>
</feature>
<feature type="transmembrane region" description="Helical" evidence="5">
    <location>
        <begin position="95"/>
        <end position="117"/>
    </location>
</feature>
<dbReference type="InterPro" id="IPR036259">
    <property type="entry name" value="MFS_trans_sf"/>
</dbReference>
<comment type="caution">
    <text evidence="7">The sequence shown here is derived from an EMBL/GenBank/DDBJ whole genome shotgun (WGS) entry which is preliminary data.</text>
</comment>
<dbReference type="PROSITE" id="PS50850">
    <property type="entry name" value="MFS"/>
    <property type="match status" value="1"/>
</dbReference>
<dbReference type="InterPro" id="IPR020846">
    <property type="entry name" value="MFS_dom"/>
</dbReference>
<evidence type="ECO:0000256" key="3">
    <source>
        <dbReference type="ARBA" id="ARBA00022989"/>
    </source>
</evidence>
<feature type="transmembrane region" description="Helical" evidence="5">
    <location>
        <begin position="150"/>
        <end position="172"/>
    </location>
</feature>
<dbReference type="GO" id="GO:0022857">
    <property type="term" value="F:transmembrane transporter activity"/>
    <property type="evidence" value="ECO:0007669"/>
    <property type="project" value="InterPro"/>
</dbReference>
<protein>
    <submittedName>
        <fullName evidence="7">MFS transporter</fullName>
    </submittedName>
</protein>
<dbReference type="InterPro" id="IPR011701">
    <property type="entry name" value="MFS"/>
</dbReference>
<dbReference type="Pfam" id="PF07690">
    <property type="entry name" value="MFS_1"/>
    <property type="match status" value="1"/>
</dbReference>
<evidence type="ECO:0000256" key="2">
    <source>
        <dbReference type="ARBA" id="ARBA00022692"/>
    </source>
</evidence>
<dbReference type="RefSeq" id="WP_020906634.1">
    <property type="nucleotide sequence ID" value="NZ_CP092101.1"/>
</dbReference>
<name>A0A2A5J8Z4_RHOSG</name>
<sequence>MAVSNTTATSTHQNEAPPSLLKQPKAVWAVAFASVIAFMGIGLVDPILKPIGEQLDATPSQVSLLFTSYMLVTGVAMLITGVVSSRIGAKKTLLVGLAIIIVFASLAGASSTIGQIVGFRAGWGLGNALFIATALAAIVGAASGGVARAIILYEAALGIGIAVGPLVGGVLGDISWRAPFFGVAALMAVAFILIVVMLPSAPKPEHHTSIAAPFQALRHRGLLTVAITALLYNYGFFTLLAYTPFPLDMGAYPIGFIFFGWGLMLAISSVFLAPRLQRRFGTLPMMMLALTLFALDLGMMALFTENKIVLIVGVVLAGLFLGVNNTLITETVMISAPVERSTASAAYSFVRFVGGAAAPWVAGKLGESNVHMPFWVGAVLTLAAVFVLSSGRKVLAHVDDHDPAPHSVDEALAVTVGD</sequence>
<dbReference type="Proteomes" id="UP000230886">
    <property type="component" value="Unassembled WGS sequence"/>
</dbReference>
<dbReference type="GeneID" id="57488464"/>
<keyword evidence="3 5" id="KW-1133">Transmembrane helix</keyword>
<dbReference type="SUPFAM" id="SSF103473">
    <property type="entry name" value="MFS general substrate transporter"/>
    <property type="match status" value="1"/>
</dbReference>
<evidence type="ECO:0000313" key="7">
    <source>
        <dbReference type="EMBL" id="PCK25697.1"/>
    </source>
</evidence>
<feature type="transmembrane region" description="Helical" evidence="5">
    <location>
        <begin position="64"/>
        <end position="83"/>
    </location>
</feature>
<feature type="transmembrane region" description="Helical" evidence="5">
    <location>
        <begin position="178"/>
        <end position="201"/>
    </location>
</feature>